<protein>
    <submittedName>
        <fullName evidence="1">Uncharacterized protein</fullName>
    </submittedName>
</protein>
<evidence type="ECO:0000313" key="2">
    <source>
        <dbReference type="Proteomes" id="UP000222485"/>
    </source>
</evidence>
<organism evidence="1 2">
    <name type="scientific">Caulobacter phage Ccr32</name>
    <dbReference type="NCBI Taxonomy" id="1959738"/>
    <lineage>
        <taxon>Viruses</taxon>
        <taxon>Duplodnaviria</taxon>
        <taxon>Heunggongvirae</taxon>
        <taxon>Uroviricota</taxon>
        <taxon>Caudoviricetes</taxon>
        <taxon>Jeanschmidtviridae</taxon>
        <taxon>Shapirovirus</taxon>
        <taxon>Shapirovirus cbk</taxon>
    </lineage>
</organism>
<proteinExistence type="predicted"/>
<reference evidence="2" key="1">
    <citation type="journal article" date="2017" name="Curr. Microbiol.">
        <title>Genomic Diversity of Type B3 Bacteriophages of Caulobacter crescentus.</title>
        <authorList>
            <person name="Ash K.T."/>
            <person name="Drake K.M."/>
            <person name="Gibbs W.S."/>
            <person name="Ely B."/>
        </authorList>
    </citation>
    <scope>NUCLEOTIDE SEQUENCE [LARGE SCALE GENOMIC DNA]</scope>
</reference>
<dbReference type="EMBL" id="KY555146">
    <property type="protein sequence ID" value="ARB15124.1"/>
    <property type="molecule type" value="Genomic_DNA"/>
</dbReference>
<sequence>MAIVEIRATASHRYYEKRRKSDIIHAIHMMSDQLKIERTPTRELETKTAYELARIAMGLHAQFPE</sequence>
<accession>A0A1V0EE42</accession>
<name>A0A1V0EE42_9CAUD</name>
<evidence type="ECO:0000313" key="1">
    <source>
        <dbReference type="EMBL" id="ARB15124.1"/>
    </source>
</evidence>
<gene>
    <name evidence="1" type="ORF">Ccr32_gp206</name>
</gene>
<dbReference type="Proteomes" id="UP000222485">
    <property type="component" value="Genome"/>
</dbReference>